<evidence type="ECO:0000256" key="4">
    <source>
        <dbReference type="ARBA" id="ARBA00022989"/>
    </source>
</evidence>
<evidence type="ECO:0000256" key="1">
    <source>
        <dbReference type="ARBA" id="ARBA00004651"/>
    </source>
</evidence>
<evidence type="ECO:0000256" key="6">
    <source>
        <dbReference type="SAM" id="Phobius"/>
    </source>
</evidence>
<feature type="transmembrane region" description="Helical" evidence="6">
    <location>
        <begin position="183"/>
        <end position="206"/>
    </location>
</feature>
<dbReference type="InterPro" id="IPR052576">
    <property type="entry name" value="AA_Transporter-Related"/>
</dbReference>
<dbReference type="EMBL" id="JAUIYO010000008">
    <property type="protein sequence ID" value="MFK2826209.1"/>
    <property type="molecule type" value="Genomic_DNA"/>
</dbReference>
<dbReference type="RefSeq" id="WP_404317254.1">
    <property type="nucleotide sequence ID" value="NZ_JAUIYO010000008.1"/>
</dbReference>
<evidence type="ECO:0000256" key="2">
    <source>
        <dbReference type="ARBA" id="ARBA00022475"/>
    </source>
</evidence>
<evidence type="ECO:0000313" key="9">
    <source>
        <dbReference type="EMBL" id="MFK2826209.1"/>
    </source>
</evidence>
<dbReference type="InterPro" id="IPR018461">
    <property type="entry name" value="Na/H_Antiport_NhaC-like_C"/>
</dbReference>
<keyword evidence="4 6" id="KW-1133">Transmembrane helix</keyword>
<evidence type="ECO:0000313" key="10">
    <source>
        <dbReference type="Proteomes" id="UP001619911"/>
    </source>
</evidence>
<dbReference type="PANTHER" id="PTHR37821">
    <property type="entry name" value="AMINO ACID TRANSPORTER YUIF-RELATED"/>
    <property type="match status" value="1"/>
</dbReference>
<protein>
    <submittedName>
        <fullName evidence="9">Na+/H+ antiporter NhaC family protein</fullName>
    </submittedName>
</protein>
<gene>
    <name evidence="9" type="ORF">QYG89_11090</name>
</gene>
<dbReference type="PANTHER" id="PTHR37821:SF1">
    <property type="entry name" value="AMINO ACID TRANSPORTER YUIF-RELATED"/>
    <property type="match status" value="1"/>
</dbReference>
<keyword evidence="5 6" id="KW-0472">Membrane</keyword>
<evidence type="ECO:0000256" key="5">
    <source>
        <dbReference type="ARBA" id="ARBA00023136"/>
    </source>
</evidence>
<keyword evidence="2" id="KW-1003">Cell membrane</keyword>
<evidence type="ECO:0000259" key="7">
    <source>
        <dbReference type="Pfam" id="PF03553"/>
    </source>
</evidence>
<accession>A0ABW8IAQ0</accession>
<feature type="transmembrane region" description="Helical" evidence="6">
    <location>
        <begin position="328"/>
        <end position="351"/>
    </location>
</feature>
<feature type="transmembrane region" description="Helical" evidence="6">
    <location>
        <begin position="143"/>
        <end position="163"/>
    </location>
</feature>
<keyword evidence="10" id="KW-1185">Reference proteome</keyword>
<dbReference type="Proteomes" id="UP001619911">
    <property type="component" value="Unassembled WGS sequence"/>
</dbReference>
<sequence length="442" mass="46365">MITNAVLVSVVVMVIVCLLRINVLFAIIIATLTAGMAAGMGITETASTMISGMGGQSNTALSYVLLGIFAVMIGMSGITTILVNKMLTVFKGKKLFLVLTIAGIACLSQNVIPVHIAFIPILIPPLLSLFDQLKLDRRAVASALTFGLKAPYLMIPAGFGLIFQGIIRDEMIANKMPVTLNQVTTAMLIPGAGMIVGLFIAIFISYRKDRVSTPAKKIEMPEIEVAASLSEKIEDVKWGVQHWLTIVAILAALVTQILTESLVLGALAGIAVLFLTKVVKMSEGDRVIQEGITMMGMIAFVMLIASGYATVLKETGAVNELVEQTTEIIGTSPLVVSFVMLLVGLIITMGIGSSFGTIPILAALYVPICAAAGLSPLATAALIGTAGALGDAGSPASDSTLGPTAGLNADGKHHHIWETCVPTFIHYNIPLFIFGMIAAVVL</sequence>
<dbReference type="Pfam" id="PF13726">
    <property type="entry name" value="Na_H_antiport_2"/>
    <property type="match status" value="1"/>
</dbReference>
<evidence type="ECO:0000256" key="3">
    <source>
        <dbReference type="ARBA" id="ARBA00022692"/>
    </source>
</evidence>
<dbReference type="InterPro" id="IPR032813">
    <property type="entry name" value="Na_H_antiport_N"/>
</dbReference>
<feature type="transmembrane region" description="Helical" evidence="6">
    <location>
        <begin position="363"/>
        <end position="389"/>
    </location>
</feature>
<feature type="transmembrane region" description="Helical" evidence="6">
    <location>
        <begin position="60"/>
        <end position="83"/>
    </location>
</feature>
<feature type="transmembrane region" description="Helical" evidence="6">
    <location>
        <begin position="95"/>
        <end position="123"/>
    </location>
</feature>
<reference evidence="9 10" key="1">
    <citation type="submission" date="2023-07" db="EMBL/GenBank/DDBJ databases">
        <title>Bacillus lucianemedeirus sp. nov, a new species isolated from an immunobiological production facility.</title>
        <authorList>
            <person name="Costa L.V."/>
            <person name="Miranda R.V.S.L."/>
            <person name="Brandao M.L.L."/>
            <person name="Reis C.M.F."/>
            <person name="Frazao A.M."/>
            <person name="Cruz F.V."/>
            <person name="Baio P.V.P."/>
            <person name="Veras J.F.C."/>
            <person name="Ramos J.N."/>
            <person name="Vieira V."/>
        </authorList>
    </citation>
    <scope>NUCLEOTIDE SEQUENCE [LARGE SCALE GENOMIC DNA]</scope>
    <source>
        <strain evidence="9 10">B190/17</strain>
    </source>
</reference>
<feature type="transmembrane region" description="Helical" evidence="6">
    <location>
        <begin position="242"/>
        <end position="275"/>
    </location>
</feature>
<comment type="subcellular location">
    <subcellularLocation>
        <location evidence="1">Cell membrane</location>
        <topology evidence="1">Multi-pass membrane protein</topology>
    </subcellularLocation>
</comment>
<name>A0ABW8IAQ0_9BACI</name>
<feature type="transmembrane region" description="Helical" evidence="6">
    <location>
        <begin position="7"/>
        <end position="40"/>
    </location>
</feature>
<feature type="domain" description="Na+/H+ antiporter NhaC-like C-terminal" evidence="7">
    <location>
        <begin position="144"/>
        <end position="436"/>
    </location>
</feature>
<organism evidence="9 10">
    <name type="scientific">Bacillus lumedeiriae</name>
    <dbReference type="NCBI Taxonomy" id="3058829"/>
    <lineage>
        <taxon>Bacteria</taxon>
        <taxon>Bacillati</taxon>
        <taxon>Bacillota</taxon>
        <taxon>Bacilli</taxon>
        <taxon>Bacillales</taxon>
        <taxon>Bacillaceae</taxon>
        <taxon>Bacillus</taxon>
    </lineage>
</organism>
<keyword evidence="3 6" id="KW-0812">Transmembrane</keyword>
<comment type="caution">
    <text evidence="9">The sequence shown here is derived from an EMBL/GenBank/DDBJ whole genome shotgun (WGS) entry which is preliminary data.</text>
</comment>
<dbReference type="Pfam" id="PF03553">
    <property type="entry name" value="Na_H_antiporter"/>
    <property type="match status" value="1"/>
</dbReference>
<feature type="transmembrane region" description="Helical" evidence="6">
    <location>
        <begin position="287"/>
        <end position="308"/>
    </location>
</feature>
<proteinExistence type="predicted"/>
<evidence type="ECO:0000259" key="8">
    <source>
        <dbReference type="Pfam" id="PF13726"/>
    </source>
</evidence>
<feature type="transmembrane region" description="Helical" evidence="6">
    <location>
        <begin position="424"/>
        <end position="441"/>
    </location>
</feature>
<feature type="domain" description="Putative Na+/H+ antiporter N-terminal" evidence="8">
    <location>
        <begin position="4"/>
        <end position="88"/>
    </location>
</feature>